<evidence type="ECO:0000313" key="1">
    <source>
        <dbReference type="EMBL" id="QXJ32317.1"/>
    </source>
</evidence>
<sequence length="70" mass="8621">MEEEFYYLFLTHDYIGYLANRFHDVFKKLKEETSVKKFLLVLVYYLFSSFIKFNPLTIRTSFKVLLYFVL</sequence>
<dbReference type="EMBL" id="CP077713">
    <property type="protein sequence ID" value="QXJ35372.1"/>
    <property type="molecule type" value="Genomic_DNA"/>
</dbReference>
<gene>
    <name evidence="1" type="ORF">J5U21_01968</name>
    <name evidence="2" type="ORF">J5U22_01919</name>
</gene>
<evidence type="ECO:0000313" key="4">
    <source>
        <dbReference type="Proteomes" id="UP000694036"/>
    </source>
</evidence>
<dbReference type="EMBL" id="CP077715">
    <property type="protein sequence ID" value="QXJ32317.1"/>
    <property type="molecule type" value="Genomic_DNA"/>
</dbReference>
<proteinExistence type="predicted"/>
<evidence type="ECO:0000313" key="2">
    <source>
        <dbReference type="EMBL" id="QXJ35372.1"/>
    </source>
</evidence>
<organism evidence="1 3">
    <name type="scientific">Saccharolobus shibatae</name>
    <dbReference type="NCBI Taxonomy" id="2286"/>
    <lineage>
        <taxon>Archaea</taxon>
        <taxon>Thermoproteota</taxon>
        <taxon>Thermoprotei</taxon>
        <taxon>Sulfolobales</taxon>
        <taxon>Sulfolobaceae</taxon>
        <taxon>Saccharolobus</taxon>
    </lineage>
</organism>
<reference evidence="1 4" key="1">
    <citation type="journal article" date="2021" name="Environ. Microbiol.">
        <title>New insights into the diversity and evolution of the archaeal mobilome from three complete genomes of Saccharolobus shibatae.</title>
        <authorList>
            <person name="Medvedeva S."/>
            <person name="Brandt D."/>
            <person name="Cvirkaite-Krupovic V."/>
            <person name="Liu Y."/>
            <person name="Severinov K."/>
            <person name="Ishino S."/>
            <person name="Ishino Y."/>
            <person name="Prangishvili D."/>
            <person name="Kalinowski J."/>
            <person name="Krupovic M."/>
        </authorList>
    </citation>
    <scope>NUCLEOTIDE SEQUENCE</scope>
    <source>
        <strain evidence="1">BEU9</strain>
        <strain evidence="2 4">S38A</strain>
    </source>
</reference>
<accession>A0A8F5BVM4</accession>
<protein>
    <submittedName>
        <fullName evidence="1">Uncharacterized protein</fullName>
    </submittedName>
</protein>
<dbReference type="AlphaFoldDB" id="A0A8F5BVM4"/>
<dbReference type="Proteomes" id="UP000694036">
    <property type="component" value="Chromosome"/>
</dbReference>
<name>A0A8F5BVM4_9CREN</name>
<dbReference type="Proteomes" id="UP000693941">
    <property type="component" value="Chromosome"/>
</dbReference>
<evidence type="ECO:0000313" key="3">
    <source>
        <dbReference type="Proteomes" id="UP000693941"/>
    </source>
</evidence>
<keyword evidence="4" id="KW-1185">Reference proteome</keyword>